<sequence length="292" mass="31789">MQATNPELPRKIKSLPSSAFARLSQTLITANALHTDKATTFAATTTRTFHARNRAVKLGLAIDTVKAYNCPHHKVSYVPLPIIEQEVIEPAILPMPKQKKRRPVLRLDIPQDIPVNVNRASALYSIIDLVSPLPSIPAVNVVDKRSGPLCGVLPWNGYTGQGVNIQDLADPDFLIPTREAPARVIPQPILMLELDDESDGLELGYPEDDNDSTKTSPAMSVETDSPSASSGPSTPSDVEMSDTSSVSSSGGKRKMNNDYDGELDIVFEKRPKYARKPWTRATDSAPHKGVVC</sequence>
<organism evidence="2 3">
    <name type="scientific">Mycena indigotica</name>
    <dbReference type="NCBI Taxonomy" id="2126181"/>
    <lineage>
        <taxon>Eukaryota</taxon>
        <taxon>Fungi</taxon>
        <taxon>Dikarya</taxon>
        <taxon>Basidiomycota</taxon>
        <taxon>Agaricomycotina</taxon>
        <taxon>Agaricomycetes</taxon>
        <taxon>Agaricomycetidae</taxon>
        <taxon>Agaricales</taxon>
        <taxon>Marasmiineae</taxon>
        <taxon>Mycenaceae</taxon>
        <taxon>Mycena</taxon>
    </lineage>
</organism>
<dbReference type="RefSeq" id="XP_037221275.1">
    <property type="nucleotide sequence ID" value="XM_037360983.1"/>
</dbReference>
<keyword evidence="3" id="KW-1185">Reference proteome</keyword>
<dbReference type="GeneID" id="59343499"/>
<evidence type="ECO:0000256" key="1">
    <source>
        <dbReference type="SAM" id="MobiDB-lite"/>
    </source>
</evidence>
<feature type="region of interest" description="Disordered" evidence="1">
    <location>
        <begin position="199"/>
        <end position="264"/>
    </location>
</feature>
<reference evidence="2" key="1">
    <citation type="submission" date="2020-05" db="EMBL/GenBank/DDBJ databases">
        <title>Mycena genomes resolve the evolution of fungal bioluminescence.</title>
        <authorList>
            <person name="Tsai I.J."/>
        </authorList>
    </citation>
    <scope>NUCLEOTIDE SEQUENCE</scope>
    <source>
        <strain evidence="2">171206Taipei</strain>
    </source>
</reference>
<proteinExistence type="predicted"/>
<evidence type="ECO:0000313" key="2">
    <source>
        <dbReference type="EMBL" id="KAF7306256.1"/>
    </source>
</evidence>
<name>A0A8H6W7X0_9AGAR</name>
<feature type="compositionally biased region" description="Low complexity" evidence="1">
    <location>
        <begin position="225"/>
        <end position="249"/>
    </location>
</feature>
<feature type="compositionally biased region" description="Polar residues" evidence="1">
    <location>
        <begin position="213"/>
        <end position="224"/>
    </location>
</feature>
<dbReference type="EMBL" id="JACAZF010000004">
    <property type="protein sequence ID" value="KAF7306256.1"/>
    <property type="molecule type" value="Genomic_DNA"/>
</dbReference>
<gene>
    <name evidence="2" type="ORF">MIND_00416400</name>
</gene>
<evidence type="ECO:0000313" key="3">
    <source>
        <dbReference type="Proteomes" id="UP000636479"/>
    </source>
</evidence>
<dbReference type="AlphaFoldDB" id="A0A8H6W7X0"/>
<protein>
    <submittedName>
        <fullName evidence="2">Uncharacterized protein</fullName>
    </submittedName>
</protein>
<dbReference type="OrthoDB" id="3034033at2759"/>
<comment type="caution">
    <text evidence="2">The sequence shown here is derived from an EMBL/GenBank/DDBJ whole genome shotgun (WGS) entry which is preliminary data.</text>
</comment>
<accession>A0A8H6W7X0</accession>
<dbReference type="Proteomes" id="UP000636479">
    <property type="component" value="Unassembled WGS sequence"/>
</dbReference>
<feature type="compositionally biased region" description="Acidic residues" evidence="1">
    <location>
        <begin position="199"/>
        <end position="210"/>
    </location>
</feature>